<protein>
    <submittedName>
        <fullName evidence="2">PE family protein</fullName>
    </submittedName>
</protein>
<dbReference type="InterPro" id="IPR000084">
    <property type="entry name" value="PE-PGRS_N"/>
</dbReference>
<dbReference type="InterPro" id="IPR038332">
    <property type="entry name" value="PPE_sf"/>
</dbReference>
<evidence type="ECO:0000259" key="1">
    <source>
        <dbReference type="Pfam" id="PF00934"/>
    </source>
</evidence>
<dbReference type="Proteomes" id="UP000466997">
    <property type="component" value="Chromosome"/>
</dbReference>
<dbReference type="RefSeq" id="WP_013829461.1">
    <property type="nucleotide sequence ID" value="NZ_AP022562.1"/>
</dbReference>
<organism evidence="2 3">
    <name type="scientific">Mycobacterium novum</name>
    <dbReference type="NCBI Taxonomy" id="2492438"/>
    <lineage>
        <taxon>Bacteria</taxon>
        <taxon>Bacillati</taxon>
        <taxon>Actinomycetota</taxon>
        <taxon>Actinomycetes</taxon>
        <taxon>Mycobacteriales</taxon>
        <taxon>Mycobacteriaceae</taxon>
        <taxon>Mycobacterium</taxon>
    </lineage>
</organism>
<sequence>MSFLTADPEALRAAADCLSSTGGALASQNTAAQVPTTGVLPPAADEISAMLAARFTTQAQHYQQVSAQAAAIHEMFVATLNGSASTYAAAEAANAVAAG</sequence>
<dbReference type="Gene3D" id="1.10.287.850">
    <property type="entry name" value="HP0062-like domain"/>
    <property type="match status" value="1"/>
</dbReference>
<feature type="domain" description="PE" evidence="1">
    <location>
        <begin position="4"/>
        <end position="94"/>
    </location>
</feature>
<evidence type="ECO:0000313" key="3">
    <source>
        <dbReference type="Proteomes" id="UP000466997"/>
    </source>
</evidence>
<evidence type="ECO:0000313" key="2">
    <source>
        <dbReference type="EMBL" id="BBX14434.1"/>
    </source>
</evidence>
<dbReference type="AlphaFoldDB" id="A0A7I7JT43"/>
<accession>A0A7I7JT43</accession>
<dbReference type="KEGG" id="mnm:MNVM_35150"/>
<gene>
    <name evidence="2" type="primary">PE18_5</name>
    <name evidence="2" type="ORF">MNVM_35150</name>
</gene>
<reference evidence="2 3" key="1">
    <citation type="journal article" date="2019" name="Emerg. Microbes Infect.">
        <title>Comprehensive subspecies identification of 175 nontuberculous mycobacteria species based on 7547 genomic profiles.</title>
        <authorList>
            <person name="Matsumoto Y."/>
            <person name="Kinjo T."/>
            <person name="Motooka D."/>
            <person name="Nabeya D."/>
            <person name="Jung N."/>
            <person name="Uechi K."/>
            <person name="Horii T."/>
            <person name="Iida T."/>
            <person name="Fujita J."/>
            <person name="Nakamura S."/>
        </authorList>
    </citation>
    <scope>NUCLEOTIDE SEQUENCE [LARGE SCALE GENOMIC DNA]</scope>
    <source>
        <strain evidence="2 3">JCM 6391</strain>
    </source>
</reference>
<keyword evidence="3" id="KW-1185">Reference proteome</keyword>
<proteinExistence type="predicted"/>
<dbReference type="EMBL" id="AP022562">
    <property type="protein sequence ID" value="BBX14434.1"/>
    <property type="molecule type" value="Genomic_DNA"/>
</dbReference>
<dbReference type="Pfam" id="PF00934">
    <property type="entry name" value="PE"/>
    <property type="match status" value="1"/>
</dbReference>
<dbReference type="SUPFAM" id="SSF140459">
    <property type="entry name" value="PE/PPE dimer-like"/>
    <property type="match status" value="1"/>
</dbReference>
<name>A0A7I7JT43_9MYCO</name>